<accession>A0ABT0KNT4</accession>
<evidence type="ECO:0000313" key="3">
    <source>
        <dbReference type="Proteomes" id="UP001202134"/>
    </source>
</evidence>
<proteinExistence type="predicted"/>
<dbReference type="InterPro" id="IPR011249">
    <property type="entry name" value="Metalloenz_LuxS/M16"/>
</dbReference>
<sequence>MRTYHLSLLIILTSFLLLGCQHSPIIFTESQPPKVPQFAELDNAPKLPSLSAPLIRDNNIGGNTSTQVFNEPNSININDKLSIHQWAVNQEDAVSQPKLNRVYFIGISPSASLENPDVLIEAFSQRRKELANQQQHKPDIAACYDSIHFRASLHSIAITMQCSAPFNEMQSLVWAFWDKNALTNLNIETVQRNLKLNKHIGAFTGSEIDKVFRSQLLGPQHPYNVSLDSQGLVDALENTEAGFKQLQHLQLTTRERLQWHLFTNDVENSFNHDSQKPLNQPLIERETAENLHSKTINDSLPLWLLHDSSTSDSMLNNIASHTVQNTKILTTEVTPKNQITPTATIYLIDAPDTVQTQVRVGFVSENANNLLNHHQQTATNNSVGCKTIAPLLGRSYSGRLFYDLRETRGLTYGIYGRCVDAPLSQYLYFYGSTALENSGAFIKGILDHTQLLTESTVSQAELNAVSTYLIGQQQLALDTTFGKENNYIRNILSGKTTQQAQQEVNAISQLTPEQFLQISNHVLSHPPTVVIRGDADKISADIRQKLPSWQVQLISARD</sequence>
<comment type="caution">
    <text evidence="2">The sequence shown here is derived from an EMBL/GenBank/DDBJ whole genome shotgun (WGS) entry which is preliminary data.</text>
</comment>
<dbReference type="RefSeq" id="WP_248955538.1">
    <property type="nucleotide sequence ID" value="NZ_JAKIKU010000004.1"/>
</dbReference>
<evidence type="ECO:0000259" key="1">
    <source>
        <dbReference type="Pfam" id="PF05193"/>
    </source>
</evidence>
<feature type="domain" description="Peptidase M16 C-terminal" evidence="1">
    <location>
        <begin position="339"/>
        <end position="465"/>
    </location>
</feature>
<keyword evidence="3" id="KW-1185">Reference proteome</keyword>
<dbReference type="InterPro" id="IPR007863">
    <property type="entry name" value="Peptidase_M16_C"/>
</dbReference>
<dbReference type="Proteomes" id="UP001202134">
    <property type="component" value="Unassembled WGS sequence"/>
</dbReference>
<organism evidence="2 3">
    <name type="scientific">Shewanella electrodiphila</name>
    <dbReference type="NCBI Taxonomy" id="934143"/>
    <lineage>
        <taxon>Bacteria</taxon>
        <taxon>Pseudomonadati</taxon>
        <taxon>Pseudomonadota</taxon>
        <taxon>Gammaproteobacteria</taxon>
        <taxon>Alteromonadales</taxon>
        <taxon>Shewanellaceae</taxon>
        <taxon>Shewanella</taxon>
    </lineage>
</organism>
<dbReference type="Pfam" id="PF05193">
    <property type="entry name" value="Peptidase_M16_C"/>
    <property type="match status" value="1"/>
</dbReference>
<gene>
    <name evidence="2" type="ORF">L2737_09255</name>
</gene>
<dbReference type="Gene3D" id="3.30.830.10">
    <property type="entry name" value="Metalloenzyme, LuxS/M16 peptidase-like"/>
    <property type="match status" value="1"/>
</dbReference>
<dbReference type="SUPFAM" id="SSF63411">
    <property type="entry name" value="LuxS/MPP-like metallohydrolase"/>
    <property type="match status" value="1"/>
</dbReference>
<evidence type="ECO:0000313" key="2">
    <source>
        <dbReference type="EMBL" id="MCL1045513.1"/>
    </source>
</evidence>
<reference evidence="2 3" key="1">
    <citation type="submission" date="2022-01" db="EMBL/GenBank/DDBJ databases">
        <title>Whole genome-based taxonomy of the Shewanellaceae.</title>
        <authorList>
            <person name="Martin-Rodriguez A.J."/>
        </authorList>
    </citation>
    <scope>NUCLEOTIDE SEQUENCE [LARGE SCALE GENOMIC DNA]</scope>
    <source>
        <strain evidence="2 3">DSM 24955</strain>
    </source>
</reference>
<dbReference type="EMBL" id="JAKIKU010000004">
    <property type="protein sequence ID" value="MCL1045513.1"/>
    <property type="molecule type" value="Genomic_DNA"/>
</dbReference>
<dbReference type="PROSITE" id="PS51257">
    <property type="entry name" value="PROKAR_LIPOPROTEIN"/>
    <property type="match status" value="1"/>
</dbReference>
<name>A0ABT0KNT4_9GAMM</name>
<protein>
    <recommendedName>
        <fullName evidence="1">Peptidase M16 C-terminal domain-containing protein</fullName>
    </recommendedName>
</protein>